<dbReference type="OrthoDB" id="312624at2"/>
<dbReference type="InterPro" id="IPR036188">
    <property type="entry name" value="FAD/NAD-bd_sf"/>
</dbReference>
<keyword evidence="7 8" id="KW-0503">Monooxygenase</keyword>
<evidence type="ECO:0000256" key="1">
    <source>
        <dbReference type="ARBA" id="ARBA00001974"/>
    </source>
</evidence>
<keyword evidence="4" id="KW-0274">FAD</keyword>
<dbReference type="PANTHER" id="PTHR43098:SF3">
    <property type="entry name" value="L-ORNITHINE N(5)-MONOOXYGENASE-RELATED"/>
    <property type="match status" value="1"/>
</dbReference>
<dbReference type="EMBL" id="CP024201">
    <property type="protein sequence ID" value="ATQ45083.1"/>
    <property type="molecule type" value="Genomic_DNA"/>
</dbReference>
<comment type="cofactor">
    <cofactor evidence="1">
        <name>FAD</name>
        <dbReference type="ChEBI" id="CHEBI:57692"/>
    </cofactor>
</comment>
<dbReference type="Gene3D" id="3.50.50.60">
    <property type="entry name" value="FAD/NAD(P)-binding domain"/>
    <property type="match status" value="2"/>
</dbReference>
<evidence type="ECO:0000256" key="5">
    <source>
        <dbReference type="ARBA" id="ARBA00022857"/>
    </source>
</evidence>
<keyword evidence="6" id="KW-0560">Oxidoreductase</keyword>
<evidence type="ECO:0000256" key="4">
    <source>
        <dbReference type="ARBA" id="ARBA00022827"/>
    </source>
</evidence>
<gene>
    <name evidence="8" type="ORF">CSW64_17370</name>
</gene>
<reference evidence="8 9" key="1">
    <citation type="submission" date="2017-10" db="EMBL/GenBank/DDBJ databases">
        <title>Genome sequence of Caulobacter mirabilis FWC38.</title>
        <authorList>
            <person name="Fiebig A."/>
            <person name="Crosson S."/>
        </authorList>
    </citation>
    <scope>NUCLEOTIDE SEQUENCE [LARGE SCALE GENOMIC DNA]</scope>
    <source>
        <strain evidence="8 9">FWC 38</strain>
    </source>
</reference>
<accession>A0A2D2B492</accession>
<organism evidence="8 9">
    <name type="scientific">Caulobacter mirabilis</name>
    <dbReference type="NCBI Taxonomy" id="69666"/>
    <lineage>
        <taxon>Bacteria</taxon>
        <taxon>Pseudomonadati</taxon>
        <taxon>Pseudomonadota</taxon>
        <taxon>Alphaproteobacteria</taxon>
        <taxon>Caulobacterales</taxon>
        <taxon>Caulobacteraceae</taxon>
        <taxon>Caulobacter</taxon>
    </lineage>
</organism>
<evidence type="ECO:0000313" key="9">
    <source>
        <dbReference type="Proteomes" id="UP000228945"/>
    </source>
</evidence>
<dbReference type="AlphaFoldDB" id="A0A2D2B492"/>
<protein>
    <submittedName>
        <fullName evidence="8">Cyclohexanone monooxygenase</fullName>
    </submittedName>
</protein>
<name>A0A2D2B492_9CAUL</name>
<dbReference type="Pfam" id="PF13738">
    <property type="entry name" value="Pyr_redox_3"/>
    <property type="match status" value="1"/>
</dbReference>
<keyword evidence="3" id="KW-0285">Flavoprotein</keyword>
<evidence type="ECO:0000256" key="2">
    <source>
        <dbReference type="ARBA" id="ARBA00010139"/>
    </source>
</evidence>
<dbReference type="GO" id="GO:0004497">
    <property type="term" value="F:monooxygenase activity"/>
    <property type="evidence" value="ECO:0007669"/>
    <property type="project" value="UniProtKB-KW"/>
</dbReference>
<evidence type="ECO:0000256" key="3">
    <source>
        <dbReference type="ARBA" id="ARBA00022630"/>
    </source>
</evidence>
<dbReference type="SUPFAM" id="SSF51905">
    <property type="entry name" value="FAD/NAD(P)-binding domain"/>
    <property type="match status" value="2"/>
</dbReference>
<evidence type="ECO:0000256" key="7">
    <source>
        <dbReference type="ARBA" id="ARBA00023033"/>
    </source>
</evidence>
<keyword evidence="9" id="KW-1185">Reference proteome</keyword>
<dbReference type="KEGG" id="cmb:CSW64_17370"/>
<evidence type="ECO:0000313" key="8">
    <source>
        <dbReference type="EMBL" id="ATQ45083.1"/>
    </source>
</evidence>
<dbReference type="InterPro" id="IPR050775">
    <property type="entry name" value="FAD-binding_Monooxygenases"/>
</dbReference>
<comment type="similarity">
    <text evidence="2">Belongs to the FAD-binding monooxygenase family.</text>
</comment>
<keyword evidence="5" id="KW-0521">NADP</keyword>
<dbReference type="Proteomes" id="UP000228945">
    <property type="component" value="Chromosome"/>
</dbReference>
<dbReference type="PANTHER" id="PTHR43098">
    <property type="entry name" value="L-ORNITHINE N(5)-MONOOXYGENASE-RELATED"/>
    <property type="match status" value="1"/>
</dbReference>
<proteinExistence type="inferred from homology"/>
<sequence>MVHRLREAGLTVRGIEAGGDVGGTWYWNRYPGARCDIPSLLYSYTWSDEVRKSWRWSEKYATQPEILAYAEHVADLYGLRGAYLFDTRVTSAVFDDASGRWVVETDRGDRLEATFCIMATGCLSVPRGLDLPGADAFEGDVHVTGLWPHEGVDFTGKRVAIVGAGSSAIQSMPLIAQDADQVYLFQRTPNFSLPALNAPLTEAEQAEFDAGFETYVDLIRRGEPGIPLPPADWVPSDEELAQLTPLLWNGWALISCAQIPNLARDERTNHAASEYVRARIREIVADPATAEKLVPRDFPITTKRACVDTDYYASFNRPNVTLVDLRETPLEGVTAKGVKTSDREYAVDVIVGAMGFDAMTGALLRMDVRGRDGRRLRDAWAEGPKTYLGLAMAGFPNLFTITGPGSPSVLSNMLVSCETHVDWIADAIAHVRATGAATMEATAQAQDAWVAHVNEQADKTLFPRAASWYMGANVPGKPRVFMPYVGERYKARCDEIAARGYEGFALNP</sequence>
<evidence type="ECO:0000256" key="6">
    <source>
        <dbReference type="ARBA" id="ARBA00023002"/>
    </source>
</evidence>